<keyword evidence="2" id="KW-0479">Metal-binding</keyword>
<dbReference type="OrthoDB" id="9779415at2"/>
<dbReference type="GO" id="GO:0046872">
    <property type="term" value="F:metal ion binding"/>
    <property type="evidence" value="ECO:0007669"/>
    <property type="project" value="UniProtKB-KW"/>
</dbReference>
<keyword evidence="5" id="KW-1185">Reference proteome</keyword>
<dbReference type="InterPro" id="IPR051121">
    <property type="entry name" value="FAH"/>
</dbReference>
<name>A0A1H0NH28_9ACTN</name>
<dbReference type="GO" id="GO:0044281">
    <property type="term" value="P:small molecule metabolic process"/>
    <property type="evidence" value="ECO:0007669"/>
    <property type="project" value="UniProtKB-ARBA"/>
</dbReference>
<dbReference type="SUPFAM" id="SSF56529">
    <property type="entry name" value="FAH"/>
    <property type="match status" value="1"/>
</dbReference>
<gene>
    <name evidence="4" type="ORF">SAMN04515671_2360</name>
</gene>
<organism evidence="4 5">
    <name type="scientific">Nakamurella panacisegetis</name>
    <dbReference type="NCBI Taxonomy" id="1090615"/>
    <lineage>
        <taxon>Bacteria</taxon>
        <taxon>Bacillati</taxon>
        <taxon>Actinomycetota</taxon>
        <taxon>Actinomycetes</taxon>
        <taxon>Nakamurellales</taxon>
        <taxon>Nakamurellaceae</taxon>
        <taxon>Nakamurella</taxon>
    </lineage>
</organism>
<dbReference type="EMBL" id="LT629710">
    <property type="protein sequence ID" value="SDO91974.1"/>
    <property type="molecule type" value="Genomic_DNA"/>
</dbReference>
<dbReference type="Pfam" id="PF01557">
    <property type="entry name" value="FAA_hydrolase"/>
    <property type="match status" value="1"/>
</dbReference>
<evidence type="ECO:0000259" key="3">
    <source>
        <dbReference type="Pfam" id="PF01557"/>
    </source>
</evidence>
<sequence length="294" mass="31947">MEIIRYVAESKVHVGIRSEDGTVRRLAARSLAELLRLPFPVLRALVETGGVVETADLRMLPPVDGLTEVWASGVTYRRSSMARQEESVVADVYARVYEADRPELFFKSVPWRVVGHDEPIGVRPDSEINVPEAELAVVVNAAGEIVGATICDDVSSRSIEGENPLYLPQAKVYSGSCAIGPGIRPIWEIEDLQSLNIQVRVERSGETAWAGSTNTDMLNRTPADLVGFLRRHASFPDGVVLSTGTGLVPEMDFDLQSGDTVVIEIESVGVLSNPVIPATTDEFAWLTPDPARAP</sequence>
<feature type="domain" description="Fumarylacetoacetase-like C-terminal" evidence="3">
    <location>
        <begin position="99"/>
        <end position="275"/>
    </location>
</feature>
<evidence type="ECO:0000313" key="5">
    <source>
        <dbReference type="Proteomes" id="UP000198741"/>
    </source>
</evidence>
<evidence type="ECO:0000313" key="4">
    <source>
        <dbReference type="EMBL" id="SDO91974.1"/>
    </source>
</evidence>
<dbReference type="AlphaFoldDB" id="A0A1H0NH28"/>
<dbReference type="RefSeq" id="WP_090476110.1">
    <property type="nucleotide sequence ID" value="NZ_LT629710.1"/>
</dbReference>
<dbReference type="InterPro" id="IPR011234">
    <property type="entry name" value="Fumarylacetoacetase-like_C"/>
</dbReference>
<dbReference type="InterPro" id="IPR036663">
    <property type="entry name" value="Fumarylacetoacetase_C_sf"/>
</dbReference>
<dbReference type="Gene3D" id="3.90.850.10">
    <property type="entry name" value="Fumarylacetoacetase-like, C-terminal domain"/>
    <property type="match status" value="1"/>
</dbReference>
<dbReference type="PANTHER" id="PTHR42796:SF7">
    <property type="entry name" value="2-DEHYDRO-3-DEOXY-D-ARABINONATE DEHYDRATASE"/>
    <property type="match status" value="1"/>
</dbReference>
<dbReference type="Proteomes" id="UP000198741">
    <property type="component" value="Chromosome I"/>
</dbReference>
<reference evidence="4 5" key="1">
    <citation type="submission" date="2016-10" db="EMBL/GenBank/DDBJ databases">
        <authorList>
            <person name="de Groot N.N."/>
        </authorList>
    </citation>
    <scope>NUCLEOTIDE SEQUENCE [LARGE SCALE GENOMIC DNA]</scope>
    <source>
        <strain evidence="5">P4-7,KCTC 19426,CECT 7604</strain>
    </source>
</reference>
<comment type="similarity">
    <text evidence="1">Belongs to the FAH family.</text>
</comment>
<accession>A0A1H0NH28</accession>
<dbReference type="PANTHER" id="PTHR42796">
    <property type="entry name" value="FUMARYLACETOACETATE HYDROLASE DOMAIN-CONTAINING PROTEIN 2A-RELATED"/>
    <property type="match status" value="1"/>
</dbReference>
<dbReference type="GO" id="GO:0003824">
    <property type="term" value="F:catalytic activity"/>
    <property type="evidence" value="ECO:0007669"/>
    <property type="project" value="InterPro"/>
</dbReference>
<proteinExistence type="inferred from homology"/>
<protein>
    <submittedName>
        <fullName evidence="4">2-dehydro-3-deoxy-D-arabinonate dehydratase</fullName>
    </submittedName>
</protein>
<evidence type="ECO:0000256" key="2">
    <source>
        <dbReference type="ARBA" id="ARBA00022723"/>
    </source>
</evidence>
<dbReference type="STRING" id="1090615.SAMN04515671_2360"/>
<evidence type="ECO:0000256" key="1">
    <source>
        <dbReference type="ARBA" id="ARBA00010211"/>
    </source>
</evidence>